<keyword evidence="1" id="KW-0575">Peroxidase</keyword>
<dbReference type="Proteomes" id="UP001244443">
    <property type="component" value="Chromosome"/>
</dbReference>
<dbReference type="SUPFAM" id="SSF82784">
    <property type="entry name" value="OsmC-like"/>
    <property type="match status" value="1"/>
</dbReference>
<dbReference type="EC" id="1.11.1.29" evidence="1"/>
<dbReference type="InterPro" id="IPR015946">
    <property type="entry name" value="KH_dom-like_a/b"/>
</dbReference>
<organism evidence="1 2">
    <name type="scientific">Marivirga arenosa</name>
    <dbReference type="NCBI Taxonomy" id="3059076"/>
    <lineage>
        <taxon>Bacteria</taxon>
        <taxon>Pseudomonadati</taxon>
        <taxon>Bacteroidota</taxon>
        <taxon>Cytophagia</taxon>
        <taxon>Cytophagales</taxon>
        <taxon>Marivirgaceae</taxon>
        <taxon>Marivirga</taxon>
    </lineage>
</organism>
<sequence length="146" mass="15587">MAIKRKVNANWKGTGTEGEGHLNSSNKFFDNTPYSFKSRFENEDGKLGTNPEELIAAAHSGCYAMALSVAISQAGHTPDEIDANAEVVLDKEGEGFAIKEIKLTVKGSVSGMSEDDFLKMAEDAKKGCPISKALSAVPISLEASFK</sequence>
<dbReference type="InterPro" id="IPR019904">
    <property type="entry name" value="Peroxiredoxin_OsmC"/>
</dbReference>
<dbReference type="InterPro" id="IPR036102">
    <property type="entry name" value="OsmC/Ohrsf"/>
</dbReference>
<dbReference type="GO" id="GO:0006979">
    <property type="term" value="P:response to oxidative stress"/>
    <property type="evidence" value="ECO:0007669"/>
    <property type="project" value="InterPro"/>
</dbReference>
<dbReference type="InterPro" id="IPR052707">
    <property type="entry name" value="OsmC_Ohr_Peroxiredoxin"/>
</dbReference>
<protein>
    <submittedName>
        <fullName evidence="1">OsmC family protein</fullName>
        <ecNumber evidence="1">1.11.1.29</ecNumber>
    </submittedName>
</protein>
<dbReference type="GO" id="GO:0004601">
    <property type="term" value="F:peroxidase activity"/>
    <property type="evidence" value="ECO:0007669"/>
    <property type="project" value="UniProtKB-KW"/>
</dbReference>
<dbReference type="RefSeq" id="WP_308357197.1">
    <property type="nucleotide sequence ID" value="NZ_CP129970.2"/>
</dbReference>
<proteinExistence type="predicted"/>
<gene>
    <name evidence="1" type="ORF">QYS48_14585</name>
</gene>
<dbReference type="Pfam" id="PF02566">
    <property type="entry name" value="OsmC"/>
    <property type="match status" value="1"/>
</dbReference>
<dbReference type="NCBIfam" id="TIGR03562">
    <property type="entry name" value="osmo_induc_OsmC"/>
    <property type="match status" value="1"/>
</dbReference>
<dbReference type="AlphaFoldDB" id="A0AA49GJ60"/>
<dbReference type="InterPro" id="IPR003718">
    <property type="entry name" value="OsmC/Ohr_fam"/>
</dbReference>
<evidence type="ECO:0000313" key="1">
    <source>
        <dbReference type="EMBL" id="WKK87798.2"/>
    </source>
</evidence>
<dbReference type="EMBL" id="CP129970">
    <property type="protein sequence ID" value="WKK87798.2"/>
    <property type="molecule type" value="Genomic_DNA"/>
</dbReference>
<evidence type="ECO:0000313" key="2">
    <source>
        <dbReference type="Proteomes" id="UP001244443"/>
    </source>
</evidence>
<reference evidence="1" key="1">
    <citation type="submission" date="2023-08" db="EMBL/GenBank/DDBJ databases">
        <title>Comparative genomics and taxonomic characterization of three novel marine species of genus Marivirga.</title>
        <authorList>
            <person name="Muhammad N."/>
            <person name="Kim S.-G."/>
        </authorList>
    </citation>
    <scope>NUCLEOTIDE SEQUENCE [LARGE SCALE GENOMIC DNA]</scope>
    <source>
        <strain evidence="1">ABR2-2</strain>
    </source>
</reference>
<dbReference type="PANTHER" id="PTHR42830">
    <property type="entry name" value="OSMOTICALLY INDUCIBLE FAMILY PROTEIN"/>
    <property type="match status" value="1"/>
</dbReference>
<accession>A0AA49GJ60</accession>
<keyword evidence="2" id="KW-1185">Reference proteome</keyword>
<keyword evidence="1" id="KW-0560">Oxidoreductase</keyword>
<name>A0AA49GJ60_9BACT</name>
<dbReference type="Gene3D" id="3.30.300.20">
    <property type="match status" value="1"/>
</dbReference>
<dbReference type="PANTHER" id="PTHR42830:SF1">
    <property type="entry name" value="OSMOTICALLY INDUCIBLE FAMILY PROTEIN"/>
    <property type="match status" value="1"/>
</dbReference>